<dbReference type="OrthoDB" id="5816273at2759"/>
<evidence type="ECO:0000256" key="1">
    <source>
        <dbReference type="SAM" id="Phobius"/>
    </source>
</evidence>
<protein>
    <submittedName>
        <fullName evidence="2">Uncharacterized protein</fullName>
    </submittedName>
</protein>
<feature type="transmembrane region" description="Helical" evidence="1">
    <location>
        <begin position="153"/>
        <end position="175"/>
    </location>
</feature>
<accession>A0A8S1GUR4</accession>
<organism evidence="2 3">
    <name type="scientific">Caenorhabditis auriculariae</name>
    <dbReference type="NCBI Taxonomy" id="2777116"/>
    <lineage>
        <taxon>Eukaryota</taxon>
        <taxon>Metazoa</taxon>
        <taxon>Ecdysozoa</taxon>
        <taxon>Nematoda</taxon>
        <taxon>Chromadorea</taxon>
        <taxon>Rhabditida</taxon>
        <taxon>Rhabditina</taxon>
        <taxon>Rhabditomorpha</taxon>
        <taxon>Rhabditoidea</taxon>
        <taxon>Rhabditidae</taxon>
        <taxon>Peloderinae</taxon>
        <taxon>Caenorhabditis</taxon>
    </lineage>
</organism>
<name>A0A8S1GUR4_9PELO</name>
<keyword evidence="1" id="KW-0812">Transmembrane</keyword>
<keyword evidence="3" id="KW-1185">Reference proteome</keyword>
<gene>
    <name evidence="2" type="ORF">CAUJ_LOCUS2968</name>
</gene>
<keyword evidence="1" id="KW-1133">Transmembrane helix</keyword>
<dbReference type="EMBL" id="CAJGYM010000005">
    <property type="protein sequence ID" value="CAD6187049.1"/>
    <property type="molecule type" value="Genomic_DNA"/>
</dbReference>
<sequence length="176" mass="20368">MTARAEIEHRLQHYKKRSQSFMSTSDKCKDITDGSSTYYDAEATKNELKAKSRRQKSSSVCVATIQMENEKKRPPRTMNDFKFLNPEVLTMQNYEVQRIRLPALSTSEVFHEPPQMYVYTTMPLKGGAVFKREKKEKAVWGAWMRKNKHSVRAYTLGGLSVIIIVIFLILEATVLR</sequence>
<evidence type="ECO:0000313" key="2">
    <source>
        <dbReference type="EMBL" id="CAD6187049.1"/>
    </source>
</evidence>
<reference evidence="2" key="1">
    <citation type="submission" date="2020-10" db="EMBL/GenBank/DDBJ databases">
        <authorList>
            <person name="Kikuchi T."/>
        </authorList>
    </citation>
    <scope>NUCLEOTIDE SEQUENCE</scope>
    <source>
        <strain evidence="2">NKZ352</strain>
    </source>
</reference>
<proteinExistence type="predicted"/>
<dbReference type="Proteomes" id="UP000835052">
    <property type="component" value="Unassembled WGS sequence"/>
</dbReference>
<comment type="caution">
    <text evidence="2">The sequence shown here is derived from an EMBL/GenBank/DDBJ whole genome shotgun (WGS) entry which is preliminary data.</text>
</comment>
<dbReference type="AlphaFoldDB" id="A0A8S1GUR4"/>
<evidence type="ECO:0000313" key="3">
    <source>
        <dbReference type="Proteomes" id="UP000835052"/>
    </source>
</evidence>
<keyword evidence="1" id="KW-0472">Membrane</keyword>